<proteinExistence type="predicted"/>
<dbReference type="Proteomes" id="UP001596505">
    <property type="component" value="Unassembled WGS sequence"/>
</dbReference>
<dbReference type="InterPro" id="IPR036390">
    <property type="entry name" value="WH_DNA-bd_sf"/>
</dbReference>
<dbReference type="Gene3D" id="1.10.10.10">
    <property type="entry name" value="Winged helix-like DNA-binding domain superfamily/Winged helix DNA-binding domain"/>
    <property type="match status" value="1"/>
</dbReference>
<evidence type="ECO:0000256" key="2">
    <source>
        <dbReference type="ARBA" id="ARBA00023125"/>
    </source>
</evidence>
<dbReference type="PROSITE" id="PS50949">
    <property type="entry name" value="HTH_GNTR"/>
    <property type="match status" value="1"/>
</dbReference>
<accession>A0ABW2PX92</accession>
<dbReference type="SMART" id="SM00895">
    <property type="entry name" value="FCD"/>
    <property type="match status" value="1"/>
</dbReference>
<dbReference type="Gene3D" id="1.20.120.530">
    <property type="entry name" value="GntR ligand-binding domain-like"/>
    <property type="match status" value="1"/>
</dbReference>
<dbReference type="CDD" id="cd07377">
    <property type="entry name" value="WHTH_GntR"/>
    <property type="match status" value="1"/>
</dbReference>
<feature type="domain" description="HTH gntR-type" evidence="4">
    <location>
        <begin position="19"/>
        <end position="87"/>
    </location>
</feature>
<dbReference type="SUPFAM" id="SSF48008">
    <property type="entry name" value="GntR ligand-binding domain-like"/>
    <property type="match status" value="1"/>
</dbReference>
<reference evidence="6" key="1">
    <citation type="journal article" date="2019" name="Int. J. Syst. Evol. Microbiol.">
        <title>The Global Catalogue of Microorganisms (GCM) 10K type strain sequencing project: providing services to taxonomists for standard genome sequencing and annotation.</title>
        <authorList>
            <consortium name="The Broad Institute Genomics Platform"/>
            <consortium name="The Broad Institute Genome Sequencing Center for Infectious Disease"/>
            <person name="Wu L."/>
            <person name="Ma J."/>
        </authorList>
    </citation>
    <scope>NUCLEOTIDE SEQUENCE [LARGE SCALE GENOMIC DNA]</scope>
    <source>
        <strain evidence="6">CGMCC 1.16305</strain>
    </source>
</reference>
<name>A0ABW2PX92_9BACL</name>
<dbReference type="PRINTS" id="PR00035">
    <property type="entry name" value="HTHGNTR"/>
</dbReference>
<evidence type="ECO:0000256" key="1">
    <source>
        <dbReference type="ARBA" id="ARBA00023015"/>
    </source>
</evidence>
<dbReference type="EMBL" id="JBHTCO010000005">
    <property type="protein sequence ID" value="MFC7392915.1"/>
    <property type="molecule type" value="Genomic_DNA"/>
</dbReference>
<keyword evidence="6" id="KW-1185">Reference proteome</keyword>
<dbReference type="PANTHER" id="PTHR43537">
    <property type="entry name" value="TRANSCRIPTIONAL REGULATOR, GNTR FAMILY"/>
    <property type="match status" value="1"/>
</dbReference>
<evidence type="ECO:0000313" key="5">
    <source>
        <dbReference type="EMBL" id="MFC7392915.1"/>
    </source>
</evidence>
<dbReference type="Pfam" id="PF00392">
    <property type="entry name" value="GntR"/>
    <property type="match status" value="1"/>
</dbReference>
<organism evidence="5 6">
    <name type="scientific">Scopulibacillus cellulosilyticus</name>
    <dbReference type="NCBI Taxonomy" id="2665665"/>
    <lineage>
        <taxon>Bacteria</taxon>
        <taxon>Bacillati</taxon>
        <taxon>Bacillota</taxon>
        <taxon>Bacilli</taxon>
        <taxon>Bacillales</taxon>
        <taxon>Sporolactobacillaceae</taxon>
        <taxon>Scopulibacillus</taxon>
    </lineage>
</organism>
<comment type="caution">
    <text evidence="5">The sequence shown here is derived from an EMBL/GenBank/DDBJ whole genome shotgun (WGS) entry which is preliminary data.</text>
</comment>
<protein>
    <submittedName>
        <fullName evidence="5">FadR/GntR family transcriptional regulator</fullName>
    </submittedName>
</protein>
<dbReference type="SUPFAM" id="SSF46785">
    <property type="entry name" value="Winged helix' DNA-binding domain"/>
    <property type="match status" value="1"/>
</dbReference>
<sequence>MKEIKEGAHLFEAEKQTTKNVSDRISEQIEQWIEKGQVNPGDKLPSVRELCELFGVGRSAVRDALTTLKGKGVLDVKQGEGSFIRRFDTSLLFDGLLLLNEKDISQLFGVRKVLETGIAETAAIYHTPYHLHEMKEALDYLKNEENNQGWESDYQFHLAIVKATQNDILVQLMQTVSSSIQKAMIDCHTIIQSDNRLKETIQRQHIAIYQAIESGHTEKARKEMFYHLSYVEELLQQTVTGRHQNK</sequence>
<evidence type="ECO:0000259" key="4">
    <source>
        <dbReference type="PROSITE" id="PS50949"/>
    </source>
</evidence>
<dbReference type="InterPro" id="IPR011711">
    <property type="entry name" value="GntR_C"/>
</dbReference>
<keyword evidence="3" id="KW-0804">Transcription</keyword>
<dbReference type="InterPro" id="IPR036388">
    <property type="entry name" value="WH-like_DNA-bd_sf"/>
</dbReference>
<dbReference type="Pfam" id="PF07729">
    <property type="entry name" value="FCD"/>
    <property type="match status" value="1"/>
</dbReference>
<gene>
    <name evidence="5" type="ORF">ACFQRG_07935</name>
</gene>
<dbReference type="SMART" id="SM00345">
    <property type="entry name" value="HTH_GNTR"/>
    <property type="match status" value="1"/>
</dbReference>
<dbReference type="PANTHER" id="PTHR43537:SF5">
    <property type="entry name" value="UXU OPERON TRANSCRIPTIONAL REGULATOR"/>
    <property type="match status" value="1"/>
</dbReference>
<keyword evidence="2" id="KW-0238">DNA-binding</keyword>
<dbReference type="InterPro" id="IPR008920">
    <property type="entry name" value="TF_FadR/GntR_C"/>
</dbReference>
<dbReference type="InterPro" id="IPR000524">
    <property type="entry name" value="Tscrpt_reg_HTH_GntR"/>
</dbReference>
<evidence type="ECO:0000313" key="6">
    <source>
        <dbReference type="Proteomes" id="UP001596505"/>
    </source>
</evidence>
<evidence type="ECO:0000256" key="3">
    <source>
        <dbReference type="ARBA" id="ARBA00023163"/>
    </source>
</evidence>
<dbReference type="RefSeq" id="WP_380965391.1">
    <property type="nucleotide sequence ID" value="NZ_JBHTCO010000005.1"/>
</dbReference>
<keyword evidence="1" id="KW-0805">Transcription regulation</keyword>